<keyword evidence="5 10" id="KW-1133">Transmembrane helix</keyword>
<feature type="region of interest" description="Disordered" evidence="9">
    <location>
        <begin position="722"/>
        <end position="745"/>
    </location>
</feature>
<feature type="region of interest" description="Disordered" evidence="9">
    <location>
        <begin position="376"/>
        <end position="401"/>
    </location>
</feature>
<feature type="coiled-coil region" evidence="8">
    <location>
        <begin position="1089"/>
        <end position="1116"/>
    </location>
</feature>
<feature type="region of interest" description="Disordered" evidence="9">
    <location>
        <begin position="787"/>
        <end position="814"/>
    </location>
</feature>
<evidence type="ECO:0000256" key="4">
    <source>
        <dbReference type="ARBA" id="ARBA00022692"/>
    </source>
</evidence>
<keyword evidence="6 8" id="KW-0175">Coiled coil</keyword>
<evidence type="ECO:0000313" key="13">
    <source>
        <dbReference type="Proteomes" id="UP001163046"/>
    </source>
</evidence>
<reference evidence="12" key="1">
    <citation type="submission" date="2023-01" db="EMBL/GenBank/DDBJ databases">
        <title>Genome assembly of the deep-sea coral Lophelia pertusa.</title>
        <authorList>
            <person name="Herrera S."/>
            <person name="Cordes E."/>
        </authorList>
    </citation>
    <scope>NUCLEOTIDE SEQUENCE</scope>
    <source>
        <strain evidence="12">USNM1676648</strain>
        <tissue evidence="12">Polyp</tissue>
    </source>
</reference>
<evidence type="ECO:0000259" key="11">
    <source>
        <dbReference type="PROSITE" id="PS50222"/>
    </source>
</evidence>
<keyword evidence="7 10" id="KW-0472">Membrane</keyword>
<keyword evidence="3" id="KW-0963">Cytoplasm</keyword>
<comment type="caution">
    <text evidence="12">The sequence shown here is derived from an EMBL/GenBank/DDBJ whole genome shotgun (WGS) entry which is preliminary data.</text>
</comment>
<feature type="compositionally biased region" description="Polar residues" evidence="9">
    <location>
        <begin position="132"/>
        <end position="143"/>
    </location>
</feature>
<dbReference type="PANTHER" id="PTHR15352">
    <property type="entry name" value="LYMPHOID-RESTRICTED MEMBRANE PROTEIN, JAW1"/>
    <property type="match status" value="1"/>
</dbReference>
<protein>
    <recommendedName>
        <fullName evidence="11">EF-hand domain-containing protein</fullName>
    </recommendedName>
</protein>
<dbReference type="InterPro" id="IPR008677">
    <property type="entry name" value="MRVI1"/>
</dbReference>
<dbReference type="GO" id="GO:0005509">
    <property type="term" value="F:calcium ion binding"/>
    <property type="evidence" value="ECO:0007669"/>
    <property type="project" value="InterPro"/>
</dbReference>
<evidence type="ECO:0000256" key="5">
    <source>
        <dbReference type="ARBA" id="ARBA00022989"/>
    </source>
</evidence>
<keyword evidence="13" id="KW-1185">Reference proteome</keyword>
<feature type="region of interest" description="Disordered" evidence="9">
    <location>
        <begin position="1186"/>
        <end position="1205"/>
    </location>
</feature>
<feature type="coiled-coil region" evidence="8">
    <location>
        <begin position="326"/>
        <end position="353"/>
    </location>
</feature>
<organism evidence="12 13">
    <name type="scientific">Desmophyllum pertusum</name>
    <dbReference type="NCBI Taxonomy" id="174260"/>
    <lineage>
        <taxon>Eukaryota</taxon>
        <taxon>Metazoa</taxon>
        <taxon>Cnidaria</taxon>
        <taxon>Anthozoa</taxon>
        <taxon>Hexacorallia</taxon>
        <taxon>Scleractinia</taxon>
        <taxon>Caryophylliina</taxon>
        <taxon>Caryophylliidae</taxon>
        <taxon>Desmophyllum</taxon>
    </lineage>
</organism>
<feature type="region of interest" description="Disordered" evidence="9">
    <location>
        <begin position="869"/>
        <end position="922"/>
    </location>
</feature>
<dbReference type="InterPro" id="IPR039508">
    <property type="entry name" value="KASH5_EF-hand-like_dom"/>
</dbReference>
<dbReference type="GO" id="GO:0005789">
    <property type="term" value="C:endoplasmic reticulum membrane"/>
    <property type="evidence" value="ECO:0007669"/>
    <property type="project" value="TreeGrafter"/>
</dbReference>
<dbReference type="Proteomes" id="UP001163046">
    <property type="component" value="Unassembled WGS sequence"/>
</dbReference>
<evidence type="ECO:0000256" key="2">
    <source>
        <dbReference type="ARBA" id="ARBA00004496"/>
    </source>
</evidence>
<evidence type="ECO:0000256" key="10">
    <source>
        <dbReference type="SAM" id="Phobius"/>
    </source>
</evidence>
<name>A0A9X0CXH8_9CNID</name>
<feature type="compositionally biased region" description="Low complexity" evidence="9">
    <location>
        <begin position="377"/>
        <end position="393"/>
    </location>
</feature>
<dbReference type="Pfam" id="PF05781">
    <property type="entry name" value="MRVI1"/>
    <property type="match status" value="1"/>
</dbReference>
<feature type="region of interest" description="Disordered" evidence="9">
    <location>
        <begin position="1117"/>
        <end position="1155"/>
    </location>
</feature>
<accession>A0A9X0CXH8</accession>
<feature type="region of interest" description="Disordered" evidence="9">
    <location>
        <begin position="117"/>
        <end position="153"/>
    </location>
</feature>
<feature type="domain" description="EF-hand" evidence="11">
    <location>
        <begin position="18"/>
        <end position="53"/>
    </location>
</feature>
<dbReference type="InterPro" id="IPR002048">
    <property type="entry name" value="EF_hand_dom"/>
</dbReference>
<comment type="subcellular location">
    <subcellularLocation>
        <location evidence="2">Cytoplasm</location>
    </subcellularLocation>
    <subcellularLocation>
        <location evidence="1">Membrane</location>
        <topology evidence="1">Single-pass membrane protein</topology>
    </subcellularLocation>
</comment>
<dbReference type="InterPro" id="IPR028168">
    <property type="entry name" value="KASH5_CC"/>
</dbReference>
<evidence type="ECO:0000256" key="1">
    <source>
        <dbReference type="ARBA" id="ARBA00004167"/>
    </source>
</evidence>
<evidence type="ECO:0000256" key="9">
    <source>
        <dbReference type="SAM" id="MobiDB-lite"/>
    </source>
</evidence>
<dbReference type="Pfam" id="PF14662">
    <property type="entry name" value="KASH_CCD"/>
    <property type="match status" value="1"/>
</dbReference>
<proteinExistence type="predicted"/>
<feature type="region of interest" description="Disordered" evidence="9">
    <location>
        <begin position="1233"/>
        <end position="1292"/>
    </location>
</feature>
<feature type="compositionally biased region" description="Acidic residues" evidence="9">
    <location>
        <begin position="1276"/>
        <end position="1288"/>
    </location>
</feature>
<evidence type="ECO:0000256" key="7">
    <source>
        <dbReference type="ARBA" id="ARBA00023136"/>
    </source>
</evidence>
<dbReference type="Pfam" id="PF14658">
    <property type="entry name" value="EF-hand_9"/>
    <property type="match status" value="1"/>
</dbReference>
<evidence type="ECO:0000313" key="12">
    <source>
        <dbReference type="EMBL" id="KAJ7379155.1"/>
    </source>
</evidence>
<feature type="transmembrane region" description="Helical" evidence="10">
    <location>
        <begin position="1307"/>
        <end position="1329"/>
    </location>
</feature>
<feature type="coiled-coil region" evidence="8">
    <location>
        <begin position="165"/>
        <end position="293"/>
    </location>
</feature>
<evidence type="ECO:0000256" key="6">
    <source>
        <dbReference type="ARBA" id="ARBA00023054"/>
    </source>
</evidence>
<gene>
    <name evidence="12" type="ORF">OS493_017653</name>
</gene>
<sequence>MMDSTDPEKEDPCKISEDADAILDNLFYDCDKDNTGRVSVSKLIEYLRNAISSGTEEFAGSLDDLSLILDPDGRDMEINLTSFQEGIKDWISEIRRQSSYVNAEDECHSPVAVNCMDSPESRSYGSPKRFSHVTSTPNGSLSDSVEGLGGQSPDREWDSELISTIETLQLNNKRLLEQQNAIQAQIENTEEANSQLTAEVESLQKQLRSSQLIIEKSKGKDKENAELRQAVADALDETQCLETKIAQLEKERTLYESNVNEIDEKLLETQGQIELLEEERKRLIHDLAEQKQYCSDLQEIQGVKNDMIAKESSTNSSMIVGLASTNEALKRDKGRLENRIFELEDNLLRLKRSELSAEKSQLIQNGPVLTSTPFARQSSLQQELQAQETSETEGLPSPMVGSVGFNLNDSLDVDDMDTSLTDLNQSWMSGVSIDSTSTTGTFDKYSITATQLASEFSEKKGKALRVIDELAALDRSVEVKDKRETLRQQLIQEVDTYADKVSSLCMKKRAAEKRTMKLSAGVKKLKEENKQFFEERSKAYQKLGTMSLCNDEMSARMLELEGKHEQDRKTVEQQSEEVRFLEQQLSAVTADLFKTRDEKESLTRSLENEKLLNLTLEDELIKLRTSQDEMESQQTILLVRIKELESELVKTTSQLSMEKRRTSTLEESIQLSVSRHSDELKELFEAIPNADTEALNRSRQSPRCSSPRVTGHMVRSRLNDYVSQSADTSRRMQGVGRDSPDGKPVSVNEFEEKIYQELSKTLQRQEPAETPVESWLDNDLYKLRSSSISSDSLSPKSARHEVDGISESPSGKFLQLVENGDRELKTSSSQTDLKDLMSTASQTDLLREIEKLEREISCVDKATATEEDIYDDGKNRRRKSGVPVSPVPEVKTPETTNKPGEEGACKPTSEDSDSGKLSVTGEKEKTATNLWRKKLSVAFKIPDEFESYESATGMALENSVESKHFVDGVSLRVRPAPNEKEIEKQFKTMVLAFQTDQDTLNRRLEVQARARDIAESNMNKELQSMSNALKEFEQLCFTKDMQDMLALLKSRVEVMKKSSKRVSTQTEQHGCVQQEARMSTGVEIMICHAENLSRHLERVREDLNELRLKERLVADEPGTSETLANGPTRLDSQRVDSPSSSHPHQPEEEGDGTKQNSLLNFVMAFHTTSMRAKDALRSFRRKAAASKQERLASGVPPLQTEEPIAVKNDSFLTESHSEGESSSNPVVIVSGSEGEQVNKSTQEETDEGYSQQDEEVVPVDHPPASPSSDEIKESSENESESGELESEVDSVQATPKRPGVCRRCLSAAFKFTVTLIIFLVILFIGIVIVDRHSMVDRYFILSRIRKLLEPVGQVIYYLKPPE</sequence>
<evidence type="ECO:0000256" key="3">
    <source>
        <dbReference type="ARBA" id="ARBA00022490"/>
    </source>
</evidence>
<dbReference type="EMBL" id="MU826359">
    <property type="protein sequence ID" value="KAJ7379155.1"/>
    <property type="molecule type" value="Genomic_DNA"/>
</dbReference>
<feature type="compositionally biased region" description="Low complexity" evidence="9">
    <location>
        <begin position="787"/>
        <end position="796"/>
    </location>
</feature>
<evidence type="ECO:0000256" key="8">
    <source>
        <dbReference type="SAM" id="Coils"/>
    </source>
</evidence>
<feature type="coiled-coil region" evidence="8">
    <location>
        <begin position="508"/>
        <end position="661"/>
    </location>
</feature>
<dbReference type="PROSITE" id="PS50222">
    <property type="entry name" value="EF_HAND_2"/>
    <property type="match status" value="1"/>
</dbReference>
<feature type="compositionally biased region" description="Acidic residues" evidence="9">
    <location>
        <begin position="1243"/>
        <end position="1257"/>
    </location>
</feature>
<dbReference type="OrthoDB" id="10062605at2759"/>
<dbReference type="PANTHER" id="PTHR15352:SF1">
    <property type="entry name" value="KASH5-LIKE COILED-COIL DOMAIN-CONTAINING PROTEIN"/>
    <property type="match status" value="1"/>
</dbReference>
<keyword evidence="4 10" id="KW-0812">Transmembrane</keyword>